<protein>
    <submittedName>
        <fullName evidence="1">Endodeoxyribonuclease RusA</fullName>
    </submittedName>
</protein>
<accession>A0A1M6USA6</accession>
<dbReference type="Proteomes" id="UP000184275">
    <property type="component" value="Unassembled WGS sequence"/>
</dbReference>
<dbReference type="SUPFAM" id="SSF103084">
    <property type="entry name" value="Holliday junction resolvase RusA"/>
    <property type="match status" value="1"/>
</dbReference>
<gene>
    <name evidence="1" type="ORF">SAMN05720469_11540</name>
</gene>
<proteinExistence type="predicted"/>
<keyword evidence="2" id="KW-1185">Reference proteome</keyword>
<evidence type="ECO:0000313" key="1">
    <source>
        <dbReference type="EMBL" id="SHK72128.1"/>
    </source>
</evidence>
<dbReference type="GO" id="GO:0006281">
    <property type="term" value="P:DNA repair"/>
    <property type="evidence" value="ECO:0007669"/>
    <property type="project" value="InterPro"/>
</dbReference>
<dbReference type="InterPro" id="IPR036614">
    <property type="entry name" value="RusA-like_sf"/>
</dbReference>
<evidence type="ECO:0000313" key="2">
    <source>
        <dbReference type="Proteomes" id="UP000184275"/>
    </source>
</evidence>
<dbReference type="GO" id="GO:0000287">
    <property type="term" value="F:magnesium ion binding"/>
    <property type="evidence" value="ECO:0007669"/>
    <property type="project" value="InterPro"/>
</dbReference>
<organism evidence="1 2">
    <name type="scientific">Fibrobacter intestinalis</name>
    <dbReference type="NCBI Taxonomy" id="28122"/>
    <lineage>
        <taxon>Bacteria</taxon>
        <taxon>Pseudomonadati</taxon>
        <taxon>Fibrobacterota</taxon>
        <taxon>Fibrobacteria</taxon>
        <taxon>Fibrobacterales</taxon>
        <taxon>Fibrobacteraceae</taxon>
        <taxon>Fibrobacter</taxon>
    </lineage>
</organism>
<dbReference type="Gene3D" id="3.30.1330.70">
    <property type="entry name" value="Holliday junction resolvase RusA"/>
    <property type="match status" value="1"/>
</dbReference>
<sequence>MTVESLKIVLTGETPSKKNSRVVDRRTGRTFPSAAFRKWHDEKVFEALTNCRGGIPQPPLKIRFEFTHGDLRRRDSDNQASSVLDLLVDTKIIPDDGWNVVRNIEIANGYEKGKPSVTVEISAAE</sequence>
<name>A0A1M6USA6_9BACT</name>
<reference evidence="2" key="1">
    <citation type="submission" date="2016-11" db="EMBL/GenBank/DDBJ databases">
        <authorList>
            <person name="Varghese N."/>
            <person name="Submissions S."/>
        </authorList>
    </citation>
    <scope>NUCLEOTIDE SEQUENCE [LARGE SCALE GENOMIC DNA]</scope>
    <source>
        <strain evidence="2">UWOS</strain>
    </source>
</reference>
<dbReference type="AlphaFoldDB" id="A0A1M6USA6"/>
<dbReference type="GO" id="GO:0006310">
    <property type="term" value="P:DNA recombination"/>
    <property type="evidence" value="ECO:0007669"/>
    <property type="project" value="InterPro"/>
</dbReference>
<dbReference type="EMBL" id="FRAW01000015">
    <property type="protein sequence ID" value="SHK72128.1"/>
    <property type="molecule type" value="Genomic_DNA"/>
</dbReference>